<keyword evidence="12" id="KW-1185">Reference proteome</keyword>
<feature type="domain" description="CBM6" evidence="9">
    <location>
        <begin position="299"/>
        <end position="422"/>
    </location>
</feature>
<dbReference type="AlphaFoldDB" id="B8I0L3"/>
<dbReference type="InterPro" id="IPR008979">
    <property type="entry name" value="Galactose-bd-like_sf"/>
</dbReference>
<keyword evidence="7" id="KW-0326">Glycosidase</keyword>
<dbReference type="EC" id="3.2.1.4" evidence="2"/>
<dbReference type="InterPro" id="IPR005084">
    <property type="entry name" value="CBM6"/>
</dbReference>
<dbReference type="RefSeq" id="WP_015924737.1">
    <property type="nucleotide sequence ID" value="NC_011898.1"/>
</dbReference>
<dbReference type="Pfam" id="PF00756">
    <property type="entry name" value="Esterase"/>
    <property type="match status" value="1"/>
</dbReference>
<keyword evidence="4" id="KW-0378">Hydrolase</keyword>
<dbReference type="InterPro" id="IPR006584">
    <property type="entry name" value="Cellulose-bd_IV"/>
</dbReference>
<dbReference type="SUPFAM" id="SSF49785">
    <property type="entry name" value="Galactose-binding domain-like"/>
    <property type="match status" value="1"/>
</dbReference>
<feature type="domain" description="Dockerin" evidence="10">
    <location>
        <begin position="425"/>
        <end position="490"/>
    </location>
</feature>
<evidence type="ECO:0000259" key="10">
    <source>
        <dbReference type="PROSITE" id="PS51766"/>
    </source>
</evidence>
<keyword evidence="6" id="KW-0119">Carbohydrate metabolism</keyword>
<evidence type="ECO:0000256" key="7">
    <source>
        <dbReference type="ARBA" id="ARBA00023295"/>
    </source>
</evidence>
<dbReference type="Gene3D" id="1.10.1330.10">
    <property type="entry name" value="Dockerin domain"/>
    <property type="match status" value="1"/>
</dbReference>
<organism evidence="11 12">
    <name type="scientific">Ruminiclostridium cellulolyticum (strain ATCC 35319 / DSM 5812 / JCM 6584 / H10)</name>
    <name type="common">Clostridium cellulolyticum</name>
    <dbReference type="NCBI Taxonomy" id="394503"/>
    <lineage>
        <taxon>Bacteria</taxon>
        <taxon>Bacillati</taxon>
        <taxon>Bacillota</taxon>
        <taxon>Clostridia</taxon>
        <taxon>Eubacteriales</taxon>
        <taxon>Oscillospiraceae</taxon>
        <taxon>Ruminiclostridium</taxon>
    </lineage>
</organism>
<dbReference type="InterPro" id="IPR029058">
    <property type="entry name" value="AB_hydrolase_fold"/>
</dbReference>
<dbReference type="InterPro" id="IPR036439">
    <property type="entry name" value="Dockerin_dom_sf"/>
</dbReference>
<name>B8I0L3_RUMCH</name>
<evidence type="ECO:0000256" key="2">
    <source>
        <dbReference type="ARBA" id="ARBA00012601"/>
    </source>
</evidence>
<dbReference type="CDD" id="cd14256">
    <property type="entry name" value="Dockerin_I"/>
    <property type="match status" value="1"/>
</dbReference>
<dbReference type="SUPFAM" id="SSF53474">
    <property type="entry name" value="alpha/beta-Hydrolases"/>
    <property type="match status" value="1"/>
</dbReference>
<evidence type="ECO:0000256" key="8">
    <source>
        <dbReference type="ARBA" id="ARBA00023326"/>
    </source>
</evidence>
<dbReference type="STRING" id="394503.Ccel_1232"/>
<dbReference type="eggNOG" id="COG2382">
    <property type="taxonomic scope" value="Bacteria"/>
</dbReference>
<dbReference type="PROSITE" id="PS51175">
    <property type="entry name" value="CBM6"/>
    <property type="match status" value="1"/>
</dbReference>
<dbReference type="KEGG" id="cce:Ccel_1232"/>
<sequence length="490" mass="53268" precursor="true">MIKNILTKKTIWGMVAFVFALTLVFTVPDSKVQAAALPTTPPTGYDRVQSNIPHGQVSYINYQSKATNSQRRARIYLPPNYSADKKYSVMYLLHGIGGNEDEWYNNGAPNVILDNLIAAGKIQPFIVVLPNGNATGTGVSDGWTNFTKDLIESLIPYIESNYSVYTDRNHRTVCGLSMGGGQSFNIGLPNLNLFPYVGAFSPAPNTLPNSQLFPNDGASAKQLLKFLFISYGTTDSLISFGTGVHNYCDSQSIPNTYFLIQGAGHDWNVWKQSLWNYSQMICEKGFTDYGPVAPVSAFTQIEAESFTSQSGVQTETCTEGGLNVGYIENGDYVVYNNVDFGSGATSFQARVASAGNGGNIEIRLDSITGPLVGTCAVKGTGDWQTWTDAKCTVSGVTGKHDLYLKFTGGSDYLMNFNWFKFGNATQTLTGDLNGDASEDATDYALLKKYLLGQINDFPVEDDINAGDMNKDGVIDALDFAVFKKILLGTI</sequence>
<evidence type="ECO:0000256" key="4">
    <source>
        <dbReference type="ARBA" id="ARBA00022801"/>
    </source>
</evidence>
<dbReference type="Gene3D" id="3.40.50.1820">
    <property type="entry name" value="alpha/beta hydrolase"/>
    <property type="match status" value="1"/>
</dbReference>
<dbReference type="Pfam" id="PF00404">
    <property type="entry name" value="Dockerin_1"/>
    <property type="match status" value="1"/>
</dbReference>
<dbReference type="SUPFAM" id="SSF63446">
    <property type="entry name" value="Type I dockerin domain"/>
    <property type="match status" value="1"/>
</dbReference>
<dbReference type="CDD" id="cd04084">
    <property type="entry name" value="CBM6_xylanase-like"/>
    <property type="match status" value="1"/>
</dbReference>
<dbReference type="OrthoDB" id="9777383at2"/>
<protein>
    <recommendedName>
        <fullName evidence="2">cellulase</fullName>
        <ecNumber evidence="2">3.2.1.4</ecNumber>
    </recommendedName>
</protein>
<dbReference type="Gene3D" id="2.60.120.260">
    <property type="entry name" value="Galactose-binding domain-like"/>
    <property type="match status" value="1"/>
</dbReference>
<evidence type="ECO:0000313" key="11">
    <source>
        <dbReference type="EMBL" id="ACL75588.1"/>
    </source>
</evidence>
<evidence type="ECO:0000256" key="5">
    <source>
        <dbReference type="ARBA" id="ARBA00023001"/>
    </source>
</evidence>
<comment type="catalytic activity">
    <reaction evidence="1">
        <text>Endohydrolysis of (1-&gt;4)-beta-D-glucosidic linkages in cellulose, lichenin and cereal beta-D-glucans.</text>
        <dbReference type="EC" id="3.2.1.4"/>
    </reaction>
</comment>
<evidence type="ECO:0000256" key="3">
    <source>
        <dbReference type="ARBA" id="ARBA00022729"/>
    </source>
</evidence>
<dbReference type="Proteomes" id="UP000001349">
    <property type="component" value="Chromosome"/>
</dbReference>
<evidence type="ECO:0000313" key="12">
    <source>
        <dbReference type="Proteomes" id="UP000001349"/>
    </source>
</evidence>
<reference evidence="11 12" key="1">
    <citation type="submission" date="2009-01" db="EMBL/GenBank/DDBJ databases">
        <title>Complete sequence of Clostridium cellulolyticum H10.</title>
        <authorList>
            <consortium name="US DOE Joint Genome Institute"/>
            <person name="Lucas S."/>
            <person name="Copeland A."/>
            <person name="Lapidus A."/>
            <person name="Glavina del Rio T."/>
            <person name="Dalin E."/>
            <person name="Tice H."/>
            <person name="Bruce D."/>
            <person name="Goodwin L."/>
            <person name="Pitluck S."/>
            <person name="Chertkov O."/>
            <person name="Saunders E."/>
            <person name="Brettin T."/>
            <person name="Detter J.C."/>
            <person name="Han C."/>
            <person name="Larimer F."/>
            <person name="Land M."/>
            <person name="Hauser L."/>
            <person name="Kyrpides N."/>
            <person name="Ivanova N."/>
            <person name="Zhou J."/>
            <person name="Richardson P."/>
        </authorList>
    </citation>
    <scope>NUCLEOTIDE SEQUENCE [LARGE SCALE GENOMIC DNA]</scope>
    <source>
        <strain evidence="12">ATCC 35319 / DSM 5812 / JCM 6584 / H10</strain>
    </source>
</reference>
<dbReference type="InterPro" id="IPR050583">
    <property type="entry name" value="Mycobacterial_A85_antigen"/>
</dbReference>
<dbReference type="PROSITE" id="PS00018">
    <property type="entry name" value="EF_HAND_1"/>
    <property type="match status" value="1"/>
</dbReference>
<proteinExistence type="predicted"/>
<dbReference type="GO" id="GO:0008810">
    <property type="term" value="F:cellulase activity"/>
    <property type="evidence" value="ECO:0007669"/>
    <property type="project" value="UniProtKB-EC"/>
</dbReference>
<dbReference type="GO" id="GO:0030245">
    <property type="term" value="P:cellulose catabolic process"/>
    <property type="evidence" value="ECO:0007669"/>
    <property type="project" value="UniProtKB-KW"/>
</dbReference>
<dbReference type="SMART" id="SM00606">
    <property type="entry name" value="CBD_IV"/>
    <property type="match status" value="1"/>
</dbReference>
<dbReference type="EMBL" id="CP001348">
    <property type="protein sequence ID" value="ACL75588.1"/>
    <property type="molecule type" value="Genomic_DNA"/>
</dbReference>
<dbReference type="SMR" id="B8I0L3"/>
<dbReference type="PROSITE" id="PS51766">
    <property type="entry name" value="DOCKERIN"/>
    <property type="match status" value="1"/>
</dbReference>
<evidence type="ECO:0000256" key="6">
    <source>
        <dbReference type="ARBA" id="ARBA00023277"/>
    </source>
</evidence>
<gene>
    <name evidence="11" type="ordered locus">Ccel_1232</name>
</gene>
<dbReference type="InterPro" id="IPR018247">
    <property type="entry name" value="EF_Hand_1_Ca_BS"/>
</dbReference>
<dbReference type="PROSITE" id="PS00448">
    <property type="entry name" value="CLOS_CELLULOSOME_RPT"/>
    <property type="match status" value="1"/>
</dbReference>
<dbReference type="HOGENOM" id="CLU_556327_0_0_9"/>
<dbReference type="ESTHER" id="cloce-b8i0l3">
    <property type="family name" value="A85-Feruloyl-Esterase"/>
</dbReference>
<keyword evidence="3" id="KW-0732">Signal</keyword>
<dbReference type="PANTHER" id="PTHR48098">
    <property type="entry name" value="ENTEROCHELIN ESTERASE-RELATED"/>
    <property type="match status" value="1"/>
</dbReference>
<evidence type="ECO:0000256" key="1">
    <source>
        <dbReference type="ARBA" id="ARBA00000966"/>
    </source>
</evidence>
<dbReference type="InterPro" id="IPR000801">
    <property type="entry name" value="Esterase-like"/>
</dbReference>
<dbReference type="CAZy" id="CBM6">
    <property type="family name" value="Carbohydrate-Binding Module Family 6"/>
</dbReference>
<evidence type="ECO:0000259" key="9">
    <source>
        <dbReference type="PROSITE" id="PS51175"/>
    </source>
</evidence>
<keyword evidence="5" id="KW-0136">Cellulose degradation</keyword>
<accession>B8I0L3</accession>
<dbReference type="GO" id="GO:0030246">
    <property type="term" value="F:carbohydrate binding"/>
    <property type="evidence" value="ECO:0007669"/>
    <property type="project" value="InterPro"/>
</dbReference>
<keyword evidence="8" id="KW-0624">Polysaccharide degradation</keyword>
<dbReference type="InterPro" id="IPR016134">
    <property type="entry name" value="Dockerin_dom"/>
</dbReference>
<dbReference type="Pfam" id="PF03422">
    <property type="entry name" value="CBM_6"/>
    <property type="match status" value="1"/>
</dbReference>
<dbReference type="InterPro" id="IPR002105">
    <property type="entry name" value="Dockerin_1_rpt"/>
</dbReference>
<dbReference type="eggNOG" id="COG3507">
    <property type="taxonomic scope" value="Bacteria"/>
</dbReference>